<evidence type="ECO:0000313" key="2">
    <source>
        <dbReference type="EMBL" id="CAF1110289.1"/>
    </source>
</evidence>
<comment type="caution">
    <text evidence="2">The sequence shown here is derived from an EMBL/GenBank/DDBJ whole genome shotgun (WGS) entry which is preliminary data.</text>
</comment>
<protein>
    <submittedName>
        <fullName evidence="2">Uncharacterized protein</fullName>
    </submittedName>
</protein>
<evidence type="ECO:0000313" key="4">
    <source>
        <dbReference type="Proteomes" id="UP000663877"/>
    </source>
</evidence>
<accession>A0A814PT83</accession>
<gene>
    <name evidence="2" type="ORF">BJG266_LOCUS21854</name>
    <name evidence="1" type="ORF">QVE165_LOCUS15034</name>
</gene>
<keyword evidence="3" id="KW-1185">Reference proteome</keyword>
<dbReference type="OrthoDB" id="10076831at2759"/>
<dbReference type="Proteomes" id="UP000663877">
    <property type="component" value="Unassembled WGS sequence"/>
</dbReference>
<dbReference type="EMBL" id="CAJNOI010000133">
    <property type="protein sequence ID" value="CAF1110289.1"/>
    <property type="molecule type" value="Genomic_DNA"/>
</dbReference>
<name>A0A814PT83_9BILA</name>
<dbReference type="EMBL" id="CAJNOM010000081">
    <property type="protein sequence ID" value="CAF1002904.1"/>
    <property type="molecule type" value="Genomic_DNA"/>
</dbReference>
<evidence type="ECO:0000313" key="3">
    <source>
        <dbReference type="Proteomes" id="UP000663832"/>
    </source>
</evidence>
<proteinExistence type="predicted"/>
<dbReference type="Proteomes" id="UP000663832">
    <property type="component" value="Unassembled WGS sequence"/>
</dbReference>
<sequence length="75" mass="8918">MSTTTTKRHPHVQILDQNKDARKEFMLIVREQQYGVQMFEKQRRARPNPKLSPPETKQQWTVAFAMIKKIFSGIF</sequence>
<organism evidence="2 4">
    <name type="scientific">Adineta steineri</name>
    <dbReference type="NCBI Taxonomy" id="433720"/>
    <lineage>
        <taxon>Eukaryota</taxon>
        <taxon>Metazoa</taxon>
        <taxon>Spiralia</taxon>
        <taxon>Gnathifera</taxon>
        <taxon>Rotifera</taxon>
        <taxon>Eurotatoria</taxon>
        <taxon>Bdelloidea</taxon>
        <taxon>Adinetida</taxon>
        <taxon>Adinetidae</taxon>
        <taxon>Adineta</taxon>
    </lineage>
</organism>
<reference evidence="2" key="1">
    <citation type="submission" date="2021-02" db="EMBL/GenBank/DDBJ databases">
        <authorList>
            <person name="Nowell W R."/>
        </authorList>
    </citation>
    <scope>NUCLEOTIDE SEQUENCE</scope>
</reference>
<dbReference type="AlphaFoldDB" id="A0A814PT83"/>
<evidence type="ECO:0000313" key="1">
    <source>
        <dbReference type="EMBL" id="CAF1002904.1"/>
    </source>
</evidence>